<feature type="region of interest" description="Disordered" evidence="1">
    <location>
        <begin position="38"/>
        <end position="58"/>
    </location>
</feature>
<sequence length="390" mass="40590">MSVTGIHGLHPEAPGQARWQLGGWGREALPTSAGPCAVAPTPTEPKTTPSAPGWVGQPGQARWPEGCGPGWRLSPEPCLLSTAPAFGEGGSCRTTSPSHLLQPQQTGVLGAPLAGSHGEQARPSRGPQGRGGGHRGSPLTLSQTQGSIPQACPDTWLHWRRPGGPAGAPCTHLLPPGSLTQTLHRPPPPPHRFTDPGTEAGPRGEEGAALWTTHHRPPPTPSQCGTHKLCPASARGLRIGSPAQRTLRYAVPTRWRHRPTGTRGLWKVPAVPPPQGSVERLRGTGAVPTAGGADAEAPLCGPGPRTAPEGPWHPPTQLRKHSLQAPGPSGSTHRGSAQAAPRLLCQGSQKQARGCHPCLEAPRGLLTQPCLHRARLQPAEGKGGTHGNEK</sequence>
<feature type="compositionally biased region" description="Polar residues" evidence="1">
    <location>
        <begin position="139"/>
        <end position="148"/>
    </location>
</feature>
<evidence type="ECO:0000313" key="3">
    <source>
        <dbReference type="RefSeq" id="XP_036717289.1"/>
    </source>
</evidence>
<protein>
    <submittedName>
        <fullName evidence="3">Proline-rich protein HaeIII subfamily 1-like</fullName>
    </submittedName>
</protein>
<evidence type="ECO:0000313" key="2">
    <source>
        <dbReference type="Proteomes" id="UP000694857"/>
    </source>
</evidence>
<dbReference type="RefSeq" id="XP_036717289.1">
    <property type="nucleotide sequence ID" value="XM_036861394.1"/>
</dbReference>
<organism evidence="2 3">
    <name type="scientific">Balaenoptera musculus</name>
    <name type="common">Blue whale</name>
    <dbReference type="NCBI Taxonomy" id="9771"/>
    <lineage>
        <taxon>Eukaryota</taxon>
        <taxon>Metazoa</taxon>
        <taxon>Chordata</taxon>
        <taxon>Craniata</taxon>
        <taxon>Vertebrata</taxon>
        <taxon>Euteleostomi</taxon>
        <taxon>Mammalia</taxon>
        <taxon>Eutheria</taxon>
        <taxon>Laurasiatheria</taxon>
        <taxon>Artiodactyla</taxon>
        <taxon>Whippomorpha</taxon>
        <taxon>Cetacea</taxon>
        <taxon>Mysticeti</taxon>
        <taxon>Balaenopteridae</taxon>
        <taxon>Balaenoptera</taxon>
    </lineage>
</organism>
<keyword evidence="2" id="KW-1185">Reference proteome</keyword>
<name>A0A8B8Y617_BALMU</name>
<proteinExistence type="predicted"/>
<feature type="region of interest" description="Disordered" evidence="1">
    <location>
        <begin position="108"/>
        <end position="148"/>
    </location>
</feature>
<dbReference type="GeneID" id="118899633"/>
<reference evidence="3" key="1">
    <citation type="submission" date="2025-08" db="UniProtKB">
        <authorList>
            <consortium name="RefSeq"/>
        </authorList>
    </citation>
    <scope>IDENTIFICATION</scope>
    <source>
        <tissue evidence="3">Epidermis and Blubber</tissue>
    </source>
</reference>
<accession>A0A8B8Y617</accession>
<dbReference type="KEGG" id="bmus:118899633"/>
<gene>
    <name evidence="3" type="primary">LOC118899633</name>
</gene>
<feature type="region of interest" description="Disordered" evidence="1">
    <location>
        <begin position="163"/>
        <end position="225"/>
    </location>
</feature>
<evidence type="ECO:0000256" key="1">
    <source>
        <dbReference type="SAM" id="MobiDB-lite"/>
    </source>
</evidence>
<dbReference type="AlphaFoldDB" id="A0A8B8Y617"/>
<dbReference type="Proteomes" id="UP000694857">
    <property type="component" value="Chromosome 8"/>
</dbReference>
<feature type="region of interest" description="Disordered" evidence="1">
    <location>
        <begin position="260"/>
        <end position="340"/>
    </location>
</feature>